<dbReference type="KEGG" id="epa:110239446"/>
<dbReference type="GO" id="GO:0005758">
    <property type="term" value="C:mitochondrial intermembrane space"/>
    <property type="evidence" value="ECO:0007669"/>
    <property type="project" value="TreeGrafter"/>
</dbReference>
<dbReference type="SUPFAM" id="SSF47072">
    <property type="entry name" value="Cysteine alpha-hairpin motif"/>
    <property type="match status" value="1"/>
</dbReference>
<protein>
    <recommendedName>
        <fullName evidence="5">Cytochrome c oxidase assembly protein COX19</fullName>
    </recommendedName>
</protein>
<keyword evidence="2" id="KW-0963">Cytoplasm</keyword>
<sequence length="94" mass="10628">MMAMNTGGRKVFNAKPPDKGSFPLDHDGECKAFMKKYMTCLRDHKGDNHSCREESKAYLECRMQRELMAVEDMNKLGFKDLNSSKTASQNSTAS</sequence>
<dbReference type="OrthoDB" id="268594at2759"/>
<dbReference type="PANTHER" id="PTHR21107">
    <property type="entry name" value="CYTOCHROME C OXIDASE ASSEMBLY PROTEIN COX19"/>
    <property type="match status" value="1"/>
</dbReference>
<dbReference type="InterPro" id="IPR009069">
    <property type="entry name" value="Cys_alpha_HP_mot_SF"/>
</dbReference>
<dbReference type="RefSeq" id="XP_020900822.1">
    <property type="nucleotide sequence ID" value="XM_021045163.2"/>
</dbReference>
<evidence type="ECO:0000256" key="2">
    <source>
        <dbReference type="ARBA" id="ARBA00022490"/>
    </source>
</evidence>
<dbReference type="GeneID" id="110239446"/>
<evidence type="ECO:0000256" key="3">
    <source>
        <dbReference type="ARBA" id="ARBA00023157"/>
    </source>
</evidence>
<keyword evidence="3" id="KW-1015">Disulfide bond</keyword>
<dbReference type="EnsemblMetazoa" id="XM_021045163.2">
    <property type="protein sequence ID" value="XP_020900822.1"/>
    <property type="gene ID" value="LOC110239446"/>
</dbReference>
<reference evidence="8" key="1">
    <citation type="submission" date="2022-11" db="UniProtKB">
        <authorList>
            <consortium name="EnsemblMetazoa"/>
        </authorList>
    </citation>
    <scope>IDENTIFICATION</scope>
</reference>
<dbReference type="PANTHER" id="PTHR21107:SF2">
    <property type="entry name" value="CYTOCHROME C OXIDASE ASSEMBLY PROTEIN COX19"/>
    <property type="match status" value="1"/>
</dbReference>
<evidence type="ECO:0000256" key="6">
    <source>
        <dbReference type="SAM" id="MobiDB-lite"/>
    </source>
</evidence>
<name>A0A913X918_EXADI</name>
<dbReference type="InterPro" id="IPR051383">
    <property type="entry name" value="COX19"/>
</dbReference>
<dbReference type="AlphaFoldDB" id="A0A913X918"/>
<dbReference type="InterPro" id="IPR010625">
    <property type="entry name" value="CHCH"/>
</dbReference>
<feature type="region of interest" description="Disordered" evidence="6">
    <location>
        <begin position="1"/>
        <end position="20"/>
    </location>
</feature>
<evidence type="ECO:0000313" key="9">
    <source>
        <dbReference type="Proteomes" id="UP000887567"/>
    </source>
</evidence>
<dbReference type="Pfam" id="PF06747">
    <property type="entry name" value="CHCH"/>
    <property type="match status" value="1"/>
</dbReference>
<evidence type="ECO:0000256" key="5">
    <source>
        <dbReference type="ARBA" id="ARBA00039385"/>
    </source>
</evidence>
<evidence type="ECO:0000313" key="8">
    <source>
        <dbReference type="EnsemblMetazoa" id="XP_020900822.1"/>
    </source>
</evidence>
<keyword evidence="9" id="KW-1185">Reference proteome</keyword>
<comment type="subcellular location">
    <subcellularLocation>
        <location evidence="1">Cytoplasm</location>
    </subcellularLocation>
</comment>
<dbReference type="Proteomes" id="UP000887567">
    <property type="component" value="Unplaced"/>
</dbReference>
<dbReference type="PROSITE" id="PS51808">
    <property type="entry name" value="CHCH"/>
    <property type="match status" value="1"/>
</dbReference>
<evidence type="ECO:0000259" key="7">
    <source>
        <dbReference type="Pfam" id="PF06747"/>
    </source>
</evidence>
<comment type="similarity">
    <text evidence="4">Belongs to the COX19 family.</text>
</comment>
<evidence type="ECO:0000256" key="1">
    <source>
        <dbReference type="ARBA" id="ARBA00004496"/>
    </source>
</evidence>
<proteinExistence type="inferred from homology"/>
<feature type="domain" description="CHCH" evidence="7">
    <location>
        <begin position="30"/>
        <end position="64"/>
    </location>
</feature>
<dbReference type="OMA" id="GTNDEAC"/>
<accession>A0A913X918</accession>
<dbReference type="GO" id="GO:0033617">
    <property type="term" value="P:mitochondrial respiratory chain complex IV assembly"/>
    <property type="evidence" value="ECO:0007669"/>
    <property type="project" value="TreeGrafter"/>
</dbReference>
<evidence type="ECO:0000256" key="4">
    <source>
        <dbReference type="ARBA" id="ARBA00038223"/>
    </source>
</evidence>
<organism evidence="8 9">
    <name type="scientific">Exaiptasia diaphana</name>
    <name type="common">Tropical sea anemone</name>
    <name type="synonym">Aiptasia pulchella</name>
    <dbReference type="NCBI Taxonomy" id="2652724"/>
    <lineage>
        <taxon>Eukaryota</taxon>
        <taxon>Metazoa</taxon>
        <taxon>Cnidaria</taxon>
        <taxon>Anthozoa</taxon>
        <taxon>Hexacorallia</taxon>
        <taxon>Actiniaria</taxon>
        <taxon>Aiptasiidae</taxon>
        <taxon>Exaiptasia</taxon>
    </lineage>
</organism>